<comment type="caution">
    <text evidence="1">The sequence shown here is derived from an EMBL/GenBank/DDBJ whole genome shotgun (WGS) entry which is preliminary data.</text>
</comment>
<accession>A0A8S3WK32</accession>
<gene>
    <name evidence="1" type="ORF">PAPOLLO_LOCUS7146</name>
</gene>
<organism evidence="1 2">
    <name type="scientific">Parnassius apollo</name>
    <name type="common">Apollo butterfly</name>
    <name type="synonym">Papilio apollo</name>
    <dbReference type="NCBI Taxonomy" id="110799"/>
    <lineage>
        <taxon>Eukaryota</taxon>
        <taxon>Metazoa</taxon>
        <taxon>Ecdysozoa</taxon>
        <taxon>Arthropoda</taxon>
        <taxon>Hexapoda</taxon>
        <taxon>Insecta</taxon>
        <taxon>Pterygota</taxon>
        <taxon>Neoptera</taxon>
        <taxon>Endopterygota</taxon>
        <taxon>Lepidoptera</taxon>
        <taxon>Glossata</taxon>
        <taxon>Ditrysia</taxon>
        <taxon>Papilionoidea</taxon>
        <taxon>Papilionidae</taxon>
        <taxon>Parnassiinae</taxon>
        <taxon>Parnassini</taxon>
        <taxon>Parnassius</taxon>
        <taxon>Parnassius</taxon>
    </lineage>
</organism>
<proteinExistence type="predicted"/>
<protein>
    <submittedName>
        <fullName evidence="1">(apollo) hypothetical protein</fullName>
    </submittedName>
</protein>
<reference evidence="1" key="1">
    <citation type="submission" date="2021-04" db="EMBL/GenBank/DDBJ databases">
        <authorList>
            <person name="Tunstrom K."/>
        </authorList>
    </citation>
    <scope>NUCLEOTIDE SEQUENCE</scope>
</reference>
<evidence type="ECO:0000313" key="1">
    <source>
        <dbReference type="EMBL" id="CAG4964274.1"/>
    </source>
</evidence>
<dbReference type="Proteomes" id="UP000691718">
    <property type="component" value="Unassembled WGS sequence"/>
</dbReference>
<keyword evidence="2" id="KW-1185">Reference proteome</keyword>
<name>A0A8S3WK32_PARAO</name>
<dbReference type="EMBL" id="CAJQZP010000493">
    <property type="protein sequence ID" value="CAG4964274.1"/>
    <property type="molecule type" value="Genomic_DNA"/>
</dbReference>
<sequence>MAVNSGLNEECIYLIANQESSDEDEMVNRGLFTGEFDYESDMLQKIFVKGMWLVAAQANVDVEISSSDDVCDLKRSISGFENTRQNKGSECAKSYLRERKQ</sequence>
<evidence type="ECO:0000313" key="2">
    <source>
        <dbReference type="Proteomes" id="UP000691718"/>
    </source>
</evidence>
<dbReference type="AlphaFoldDB" id="A0A8S3WK32"/>